<organism evidence="3 4">
    <name type="scientific">Pyricularia grisea</name>
    <name type="common">Crabgrass-specific blast fungus</name>
    <name type="synonym">Magnaporthe grisea</name>
    <dbReference type="NCBI Taxonomy" id="148305"/>
    <lineage>
        <taxon>Eukaryota</taxon>
        <taxon>Fungi</taxon>
        <taxon>Dikarya</taxon>
        <taxon>Ascomycota</taxon>
        <taxon>Pezizomycotina</taxon>
        <taxon>Sordariomycetes</taxon>
        <taxon>Sordariomycetidae</taxon>
        <taxon>Magnaporthales</taxon>
        <taxon>Pyriculariaceae</taxon>
        <taxon>Pyricularia</taxon>
    </lineage>
</organism>
<dbReference type="FunFam" id="1.10.1040.10:FF:000017">
    <property type="entry name" value="2-dehydropantoate 2-reductase"/>
    <property type="match status" value="1"/>
</dbReference>
<dbReference type="SUPFAM" id="SSF51735">
    <property type="entry name" value="NAD(P)-binding Rossmann-fold domains"/>
    <property type="match status" value="1"/>
</dbReference>
<dbReference type="InterPro" id="IPR013328">
    <property type="entry name" value="6PGD_dom2"/>
</dbReference>
<dbReference type="KEGG" id="pgri:PgNI_08259"/>
<dbReference type="PROSITE" id="PS51257">
    <property type="entry name" value="PROKAR_LIPOPROTEIN"/>
    <property type="match status" value="1"/>
</dbReference>
<accession>A0A6P8AV18</accession>
<dbReference type="Gene3D" id="3.40.50.720">
    <property type="entry name" value="NAD(P)-binding Rossmann-like Domain"/>
    <property type="match status" value="1"/>
</dbReference>
<dbReference type="InterPro" id="IPR013752">
    <property type="entry name" value="KPA_reductase"/>
</dbReference>
<evidence type="ECO:0000259" key="1">
    <source>
        <dbReference type="Pfam" id="PF02558"/>
    </source>
</evidence>
<dbReference type="GeneID" id="41963167"/>
<protein>
    <recommendedName>
        <fullName evidence="5">2-dehydropantoate 2-reductase</fullName>
    </recommendedName>
</protein>
<dbReference type="RefSeq" id="XP_030978761.1">
    <property type="nucleotide sequence ID" value="XM_031128258.1"/>
</dbReference>
<evidence type="ECO:0000313" key="4">
    <source>
        <dbReference type="RefSeq" id="XP_030978761.1"/>
    </source>
</evidence>
<reference evidence="4" key="3">
    <citation type="submission" date="2025-08" db="UniProtKB">
        <authorList>
            <consortium name="RefSeq"/>
        </authorList>
    </citation>
    <scope>IDENTIFICATION</scope>
    <source>
        <strain evidence="4">NI907</strain>
    </source>
</reference>
<dbReference type="InterPro" id="IPR036291">
    <property type="entry name" value="NAD(P)-bd_dom_sf"/>
</dbReference>
<feature type="domain" description="Ketopantoate reductase C-terminal" evidence="2">
    <location>
        <begin position="239"/>
        <end position="365"/>
    </location>
</feature>
<dbReference type="Pfam" id="PF08546">
    <property type="entry name" value="ApbA_C"/>
    <property type="match status" value="1"/>
</dbReference>
<dbReference type="FunFam" id="3.40.50.720:FF:000609">
    <property type="entry name" value="2-dehydropantoate 2-reductase"/>
    <property type="match status" value="1"/>
</dbReference>
<dbReference type="Gene3D" id="1.10.1040.10">
    <property type="entry name" value="N-(1-d-carboxylethyl)-l-norvaline Dehydrogenase, domain 2"/>
    <property type="match status" value="1"/>
</dbReference>
<evidence type="ECO:0008006" key="5">
    <source>
        <dbReference type="Google" id="ProtNLM"/>
    </source>
</evidence>
<feature type="domain" description="Ketopantoate reductase N-terminal" evidence="1">
    <location>
        <begin position="9"/>
        <end position="177"/>
    </location>
</feature>
<dbReference type="SUPFAM" id="SSF48179">
    <property type="entry name" value="6-phosphogluconate dehydrogenase C-terminal domain-like"/>
    <property type="match status" value="1"/>
</dbReference>
<dbReference type="PANTHER" id="PTHR21708:SF26">
    <property type="entry name" value="2-DEHYDROPANTOATE 2-REDUCTASE"/>
    <property type="match status" value="1"/>
</dbReference>
<dbReference type="Proteomes" id="UP000515153">
    <property type="component" value="Chromosome V"/>
</dbReference>
<dbReference type="GO" id="GO:0005737">
    <property type="term" value="C:cytoplasm"/>
    <property type="evidence" value="ECO:0007669"/>
    <property type="project" value="TreeGrafter"/>
</dbReference>
<dbReference type="InterPro" id="IPR013332">
    <property type="entry name" value="KPR_N"/>
</dbReference>
<reference evidence="3 4" key="1">
    <citation type="journal article" date="2019" name="Mol. Biol. Evol.">
        <title>Blast fungal genomes show frequent chromosomal changes, gene gains and losses, and effector gene turnover.</title>
        <authorList>
            <person name="Gomez Luciano L.B."/>
            <person name="Jason Tsai I."/>
            <person name="Chuma I."/>
            <person name="Tosa Y."/>
            <person name="Chen Y.H."/>
            <person name="Li J.Y."/>
            <person name="Li M.Y."/>
            <person name="Jade Lu M.Y."/>
            <person name="Nakayashiki H."/>
            <person name="Li W.H."/>
        </authorList>
    </citation>
    <scope>NUCLEOTIDE SEQUENCE [LARGE SCALE GENOMIC DNA]</scope>
    <source>
        <strain evidence="3 4">NI907</strain>
    </source>
</reference>
<dbReference type="Pfam" id="PF02558">
    <property type="entry name" value="ApbA"/>
    <property type="match status" value="1"/>
</dbReference>
<keyword evidence="3" id="KW-1185">Reference proteome</keyword>
<name>A0A6P8AV18_PYRGI</name>
<gene>
    <name evidence="4" type="ORF">PgNI_08259</name>
</gene>
<dbReference type="PANTHER" id="PTHR21708">
    <property type="entry name" value="PROBABLE 2-DEHYDROPANTOATE 2-REDUCTASE"/>
    <property type="match status" value="1"/>
</dbReference>
<proteinExistence type="predicted"/>
<dbReference type="InterPro" id="IPR051402">
    <property type="entry name" value="KPR-Related"/>
</dbReference>
<dbReference type="AlphaFoldDB" id="A0A6P8AV18"/>
<evidence type="ECO:0000313" key="3">
    <source>
        <dbReference type="Proteomes" id="UP000515153"/>
    </source>
</evidence>
<dbReference type="InterPro" id="IPR008927">
    <property type="entry name" value="6-PGluconate_DH-like_C_sf"/>
</dbReference>
<evidence type="ECO:0000259" key="2">
    <source>
        <dbReference type="Pfam" id="PF08546"/>
    </source>
</evidence>
<reference evidence="4" key="2">
    <citation type="submission" date="2019-10" db="EMBL/GenBank/DDBJ databases">
        <authorList>
            <consortium name="NCBI Genome Project"/>
        </authorList>
    </citation>
    <scope>NUCLEOTIDE SEQUENCE</scope>
    <source>
        <strain evidence="4">NI907</strain>
    </source>
</reference>
<sequence>MASNRPVNIVFVGAGAVGCFYASRLHHPKEKVNVSLIARSNYPVLVRSGVRMLTHSFGDYTFVPAAVYPSVSAASPTTADQSSSEGAQPPKEGWDYVIVTTKALPDRVDDAATIAPLVTPGKTCIVLIQNGVGVEAPYRSRFPSNPIVSAVTVVSAELVDPGTVRQNRWTRLYLGPYVNSASYSDDAEGKSGASQITTEMGRKLDDAGSACVTALTDWWTRLGSIKDVESHAGDELGLQTVRWHKLVINAAFNPSSVLSGGRNNAHMATDPELRRHLRGIMDEIFAAAPHVLGRPFPPDLAAPEKILASNERNKGSKGPSMLLDWQAGRPLELEVIVGNPVRIARAKGVEMPRLQSVYALLKSMQEARDQAKANGQDRGKL</sequence>